<evidence type="ECO:0000313" key="1">
    <source>
        <dbReference type="EMBL" id="GEO11119.1"/>
    </source>
</evidence>
<dbReference type="SUPFAM" id="SSF55961">
    <property type="entry name" value="Bet v1-like"/>
    <property type="match status" value="1"/>
</dbReference>
<dbReference type="OrthoDB" id="9801773at2"/>
<dbReference type="CDD" id="cd07820">
    <property type="entry name" value="SRPBCC_3"/>
    <property type="match status" value="1"/>
</dbReference>
<dbReference type="RefSeq" id="WP_147205230.1">
    <property type="nucleotide sequence ID" value="NZ_BJYT01000016.1"/>
</dbReference>
<dbReference type="InterPro" id="IPR023393">
    <property type="entry name" value="START-like_dom_sf"/>
</dbReference>
<sequence length="158" mass="18543">MTTIELYTYIKAPITVCFNLSRSAELHMISTSKTDEKVIAGRSSGLFEKGDTVTWKARHFGVYHTLQMEISALSFPYSFEDRMVRGPFKSICHNHHFQEANGLTVMKDVFQYEVPFSLFGQLFNQMILRKHMRNLLEERNRTIKEYAESNRWREVLPV</sequence>
<proteinExistence type="predicted"/>
<dbReference type="Gene3D" id="3.30.530.20">
    <property type="match status" value="1"/>
</dbReference>
<evidence type="ECO:0000313" key="2">
    <source>
        <dbReference type="Proteomes" id="UP000321513"/>
    </source>
</evidence>
<organism evidence="1 2">
    <name type="scientific">Segetibacter aerophilus</name>
    <dbReference type="NCBI Taxonomy" id="670293"/>
    <lineage>
        <taxon>Bacteria</taxon>
        <taxon>Pseudomonadati</taxon>
        <taxon>Bacteroidota</taxon>
        <taxon>Chitinophagia</taxon>
        <taxon>Chitinophagales</taxon>
        <taxon>Chitinophagaceae</taxon>
        <taxon>Segetibacter</taxon>
    </lineage>
</organism>
<comment type="caution">
    <text evidence="1">The sequence shown here is derived from an EMBL/GenBank/DDBJ whole genome shotgun (WGS) entry which is preliminary data.</text>
</comment>
<keyword evidence="2" id="KW-1185">Reference proteome</keyword>
<evidence type="ECO:0008006" key="3">
    <source>
        <dbReference type="Google" id="ProtNLM"/>
    </source>
</evidence>
<name>A0A512BGM8_9BACT</name>
<dbReference type="AlphaFoldDB" id="A0A512BGM8"/>
<protein>
    <recommendedName>
        <fullName evidence="3">Cell division protein</fullName>
    </recommendedName>
</protein>
<gene>
    <name evidence="1" type="ORF">SAE01_36150</name>
</gene>
<reference evidence="1 2" key="1">
    <citation type="submission" date="2019-07" db="EMBL/GenBank/DDBJ databases">
        <title>Whole genome shotgun sequence of Segetibacter aerophilus NBRC 106135.</title>
        <authorList>
            <person name="Hosoyama A."/>
            <person name="Uohara A."/>
            <person name="Ohji S."/>
            <person name="Ichikawa N."/>
        </authorList>
    </citation>
    <scope>NUCLEOTIDE SEQUENCE [LARGE SCALE GENOMIC DNA]</scope>
    <source>
        <strain evidence="1 2">NBRC 106135</strain>
    </source>
</reference>
<accession>A0A512BGM8</accession>
<dbReference type="EMBL" id="BJYT01000016">
    <property type="protein sequence ID" value="GEO11119.1"/>
    <property type="molecule type" value="Genomic_DNA"/>
</dbReference>
<dbReference type="Proteomes" id="UP000321513">
    <property type="component" value="Unassembled WGS sequence"/>
</dbReference>